<dbReference type="PANTHER" id="PTHR38522">
    <property type="entry name" value="PLASMA MEMBRANE-ASSOCIATED CATION-BINDING PROTEIN 1"/>
    <property type="match status" value="1"/>
</dbReference>
<dbReference type="GO" id="GO:0005886">
    <property type="term" value="C:plasma membrane"/>
    <property type="evidence" value="ECO:0007669"/>
    <property type="project" value="InterPro"/>
</dbReference>
<dbReference type="AlphaFoldDB" id="A0AAV7EGW6"/>
<sequence>MGYWKSKVLPKIKKVFDKNGKKAAAAEASKAFEESKEGINKEFEEKKDELQPKVIEIYEASSAEVKTVVKERKESGLKKNSAGVQSFLEELAKIDFPGSKTVSEACTQHGPALVPGPVFFVFEKVSTFVVTTSEKDTASATEETSKEIEPAAAAAAATEETGGTEKESATTTTEEPKEVVAEEKKEEGIATEKEEEEVKEKEQVVAEKSEPAKAAAADAEEEEAPKA</sequence>
<feature type="compositionally biased region" description="Basic and acidic residues" evidence="1">
    <location>
        <begin position="133"/>
        <end position="149"/>
    </location>
</feature>
<comment type="caution">
    <text evidence="2">The sequence shown here is derived from an EMBL/GenBank/DDBJ whole genome shotgun (WGS) entry which is preliminary data.</text>
</comment>
<dbReference type="InterPro" id="IPR008469">
    <property type="entry name" value="DREPP"/>
</dbReference>
<name>A0AAV7EGW6_ARIFI</name>
<evidence type="ECO:0000313" key="2">
    <source>
        <dbReference type="EMBL" id="KAG9448088.1"/>
    </source>
</evidence>
<dbReference type="EMBL" id="JAINDJ010000005">
    <property type="protein sequence ID" value="KAG9448088.1"/>
    <property type="molecule type" value="Genomic_DNA"/>
</dbReference>
<keyword evidence="3" id="KW-1185">Reference proteome</keyword>
<proteinExistence type="predicted"/>
<evidence type="ECO:0008006" key="4">
    <source>
        <dbReference type="Google" id="ProtNLM"/>
    </source>
</evidence>
<gene>
    <name evidence="2" type="ORF">H6P81_014216</name>
</gene>
<reference evidence="2 3" key="1">
    <citation type="submission" date="2021-07" db="EMBL/GenBank/DDBJ databases">
        <title>The Aristolochia fimbriata genome: insights into angiosperm evolution, floral development and chemical biosynthesis.</title>
        <authorList>
            <person name="Jiao Y."/>
        </authorList>
    </citation>
    <scope>NUCLEOTIDE SEQUENCE [LARGE SCALE GENOMIC DNA]</scope>
    <source>
        <strain evidence="2">IBCAS-2021</strain>
        <tissue evidence="2">Leaf</tissue>
    </source>
</reference>
<dbReference type="PANTHER" id="PTHR38522:SF2">
    <property type="entry name" value="PLASMA MEMBRANE-ASSOCIATED CATION-BINDING PROTEIN 1"/>
    <property type="match status" value="1"/>
</dbReference>
<feature type="compositionally biased region" description="Acidic residues" evidence="1">
    <location>
        <begin position="218"/>
        <end position="227"/>
    </location>
</feature>
<accession>A0AAV7EGW6</accession>
<feature type="region of interest" description="Disordered" evidence="1">
    <location>
        <begin position="132"/>
        <end position="227"/>
    </location>
</feature>
<protein>
    <recommendedName>
        <fullName evidence="4">Plasma membrane-associated cation-binding protein 1</fullName>
    </recommendedName>
</protein>
<organism evidence="2 3">
    <name type="scientific">Aristolochia fimbriata</name>
    <name type="common">White veined hardy Dutchman's pipe vine</name>
    <dbReference type="NCBI Taxonomy" id="158543"/>
    <lineage>
        <taxon>Eukaryota</taxon>
        <taxon>Viridiplantae</taxon>
        <taxon>Streptophyta</taxon>
        <taxon>Embryophyta</taxon>
        <taxon>Tracheophyta</taxon>
        <taxon>Spermatophyta</taxon>
        <taxon>Magnoliopsida</taxon>
        <taxon>Magnoliidae</taxon>
        <taxon>Piperales</taxon>
        <taxon>Aristolochiaceae</taxon>
        <taxon>Aristolochia</taxon>
    </lineage>
</organism>
<evidence type="ECO:0000256" key="1">
    <source>
        <dbReference type="SAM" id="MobiDB-lite"/>
    </source>
</evidence>
<dbReference type="Pfam" id="PF05558">
    <property type="entry name" value="DREPP"/>
    <property type="match status" value="1"/>
</dbReference>
<feature type="compositionally biased region" description="Basic and acidic residues" evidence="1">
    <location>
        <begin position="163"/>
        <end position="211"/>
    </location>
</feature>
<evidence type="ECO:0000313" key="3">
    <source>
        <dbReference type="Proteomes" id="UP000825729"/>
    </source>
</evidence>
<feature type="compositionally biased region" description="Low complexity" evidence="1">
    <location>
        <begin position="150"/>
        <end position="161"/>
    </location>
</feature>
<dbReference type="Proteomes" id="UP000825729">
    <property type="component" value="Unassembled WGS sequence"/>
</dbReference>